<keyword evidence="2" id="KW-1133">Transmembrane helix</keyword>
<evidence type="ECO:0000313" key="6">
    <source>
        <dbReference type="Proteomes" id="UP000031671"/>
    </source>
</evidence>
<organism evidence="5 6">
    <name type="scientific">Vibrio ishigakensis</name>
    <dbReference type="NCBI Taxonomy" id="1481914"/>
    <lineage>
        <taxon>Bacteria</taxon>
        <taxon>Pseudomonadati</taxon>
        <taxon>Pseudomonadota</taxon>
        <taxon>Gammaproteobacteria</taxon>
        <taxon>Vibrionales</taxon>
        <taxon>Vibrionaceae</taxon>
        <taxon>Vibrio</taxon>
    </lineage>
</organism>
<proteinExistence type="predicted"/>
<feature type="domain" description="Major facilitator superfamily (MFS) profile" evidence="4">
    <location>
        <begin position="1"/>
        <end position="84"/>
    </location>
</feature>
<dbReference type="SUPFAM" id="SSF103473">
    <property type="entry name" value="MFS general substrate transporter"/>
    <property type="match status" value="1"/>
</dbReference>
<dbReference type="InterPro" id="IPR036259">
    <property type="entry name" value="MFS_trans_sf"/>
</dbReference>
<evidence type="ECO:0000259" key="4">
    <source>
        <dbReference type="PROSITE" id="PS50850"/>
    </source>
</evidence>
<evidence type="ECO:0000256" key="1">
    <source>
        <dbReference type="ARBA" id="ARBA00022692"/>
    </source>
</evidence>
<keyword evidence="3" id="KW-0472">Membrane</keyword>
<accession>A0A0B8NWR5</accession>
<keyword evidence="1" id="KW-0812">Transmembrane</keyword>
<dbReference type="PROSITE" id="PS50850">
    <property type="entry name" value="MFS"/>
    <property type="match status" value="1"/>
</dbReference>
<reference evidence="5 6" key="1">
    <citation type="submission" date="2015-01" db="EMBL/GenBank/DDBJ databases">
        <title>Vibrio sp. C1 JCM 19231 whole genome shotgun sequence.</title>
        <authorList>
            <person name="Sawabe T."/>
            <person name="Meirelles P."/>
            <person name="Feng G."/>
            <person name="Sayaka M."/>
            <person name="Hattori M."/>
            <person name="Ohkuma M."/>
        </authorList>
    </citation>
    <scope>NUCLEOTIDE SEQUENCE [LARGE SCALE GENOMIC DNA]</scope>
    <source>
        <strain evidence="6">JCM 19231</strain>
    </source>
</reference>
<dbReference type="GO" id="GO:0022857">
    <property type="term" value="F:transmembrane transporter activity"/>
    <property type="evidence" value="ECO:0007669"/>
    <property type="project" value="InterPro"/>
</dbReference>
<reference evidence="5 6" key="2">
    <citation type="submission" date="2015-01" db="EMBL/GenBank/DDBJ databases">
        <authorList>
            <consortium name="NBRP consortium"/>
            <person name="Sawabe T."/>
            <person name="Meirelles P."/>
            <person name="Feng G."/>
            <person name="Sayaka M."/>
            <person name="Hattori M."/>
            <person name="Ohkuma M."/>
        </authorList>
    </citation>
    <scope>NUCLEOTIDE SEQUENCE [LARGE SCALE GENOMIC DNA]</scope>
    <source>
        <strain evidence="6">JCM 19231</strain>
    </source>
</reference>
<protein>
    <submittedName>
        <fullName evidence="5">D-galactonate transporter</fullName>
    </submittedName>
</protein>
<keyword evidence="6" id="KW-1185">Reference proteome</keyword>
<dbReference type="EMBL" id="BBRZ01000084">
    <property type="protein sequence ID" value="GAM58361.1"/>
    <property type="molecule type" value="Genomic_DNA"/>
</dbReference>
<dbReference type="AlphaFoldDB" id="A0A0B8NWR5"/>
<dbReference type="Proteomes" id="UP000031671">
    <property type="component" value="Unassembled WGS sequence"/>
</dbReference>
<sequence length="90" mass="9550">MSIAFFATGLASITWSLVASLAPKRLIGLTGGVFNFVGGLSAVITPAIIGYLADGTSFFYPLLFIVCLGFIGALSYIFLVGKIERIEDRV</sequence>
<evidence type="ECO:0000313" key="5">
    <source>
        <dbReference type="EMBL" id="GAM58361.1"/>
    </source>
</evidence>
<dbReference type="InterPro" id="IPR020846">
    <property type="entry name" value="MFS_dom"/>
</dbReference>
<comment type="caution">
    <text evidence="5">The sequence shown here is derived from an EMBL/GenBank/DDBJ whole genome shotgun (WGS) entry which is preliminary data.</text>
</comment>
<evidence type="ECO:0000256" key="3">
    <source>
        <dbReference type="ARBA" id="ARBA00023136"/>
    </source>
</evidence>
<gene>
    <name evidence="5" type="ORF">JCM19231_3347</name>
</gene>
<dbReference type="Gene3D" id="1.20.1250.20">
    <property type="entry name" value="MFS general substrate transporter like domains"/>
    <property type="match status" value="1"/>
</dbReference>
<evidence type="ECO:0000256" key="2">
    <source>
        <dbReference type="ARBA" id="ARBA00022989"/>
    </source>
</evidence>
<name>A0A0B8NWR5_9VIBR</name>